<sequence>MIKLTAIIVTVKKDKHLLKTCLVSLDKSVKHAGADINYLIVANGTVIRKEEYPATGVSILKLKKNAGFGPAVNSAMKKVESDWVIIVCPDVITGKSCLNEILPFSLDTTAGIIAPLVRLKDKRIQKTILPVPSIKEIFIESSYLYRLLPALFKSPLSDNSFYKRTGKVGAVAAIWWLVRKEAFQKAGGFDNRFFLYFEDVDLCCRMRKSGYDLIFAHRAEALHLPHQSTGGKTDGRLYLISLKRFLRKYYGKNTSAFAIIIFAIGSYLRFFYWLFIYLTGRNLNTRKTAVDKLFFFKSMAS</sequence>
<comment type="caution">
    <text evidence="2">The sequence shown here is derived from an EMBL/GenBank/DDBJ whole genome shotgun (WGS) entry which is preliminary data.</text>
</comment>
<dbReference type="Proteomes" id="UP000034894">
    <property type="component" value="Unassembled WGS sequence"/>
</dbReference>
<evidence type="ECO:0000313" key="2">
    <source>
        <dbReference type="EMBL" id="KKS98419.1"/>
    </source>
</evidence>
<evidence type="ECO:0000313" key="3">
    <source>
        <dbReference type="Proteomes" id="UP000034894"/>
    </source>
</evidence>
<dbReference type="PANTHER" id="PTHR43179">
    <property type="entry name" value="RHAMNOSYLTRANSFERASE WBBL"/>
    <property type="match status" value="1"/>
</dbReference>
<keyword evidence="1" id="KW-0472">Membrane</keyword>
<evidence type="ECO:0000256" key="1">
    <source>
        <dbReference type="SAM" id="Phobius"/>
    </source>
</evidence>
<keyword evidence="1" id="KW-1133">Transmembrane helix</keyword>
<dbReference type="AlphaFoldDB" id="A0A0G1DL81"/>
<name>A0A0G1DL81_9BACT</name>
<dbReference type="EMBL" id="LCFP01000002">
    <property type="protein sequence ID" value="KKS98419.1"/>
    <property type="molecule type" value="Genomic_DNA"/>
</dbReference>
<protein>
    <submittedName>
        <fullName evidence="2">Glycosyl transferase family protein</fullName>
    </submittedName>
</protein>
<dbReference type="InterPro" id="IPR029044">
    <property type="entry name" value="Nucleotide-diphossugar_trans"/>
</dbReference>
<keyword evidence="1" id="KW-0812">Transmembrane</keyword>
<proteinExistence type="predicted"/>
<dbReference type="GO" id="GO:0016740">
    <property type="term" value="F:transferase activity"/>
    <property type="evidence" value="ECO:0007669"/>
    <property type="project" value="UniProtKB-KW"/>
</dbReference>
<feature type="transmembrane region" description="Helical" evidence="1">
    <location>
        <begin position="256"/>
        <end position="278"/>
    </location>
</feature>
<reference evidence="2 3" key="1">
    <citation type="journal article" date="2015" name="Nature">
        <title>rRNA introns, odd ribosomes, and small enigmatic genomes across a large radiation of phyla.</title>
        <authorList>
            <person name="Brown C.T."/>
            <person name="Hug L.A."/>
            <person name="Thomas B.C."/>
            <person name="Sharon I."/>
            <person name="Castelle C.J."/>
            <person name="Singh A."/>
            <person name="Wilkins M.J."/>
            <person name="Williams K.H."/>
            <person name="Banfield J.F."/>
        </authorList>
    </citation>
    <scope>NUCLEOTIDE SEQUENCE [LARGE SCALE GENOMIC DNA]</scope>
</reference>
<organism evidence="2 3">
    <name type="scientific">Candidatus Gottesmanbacteria bacterium GW2011_GWA2_43_14</name>
    <dbReference type="NCBI Taxonomy" id="1618443"/>
    <lineage>
        <taxon>Bacteria</taxon>
        <taxon>Candidatus Gottesmaniibacteriota</taxon>
    </lineage>
</organism>
<accession>A0A0G1DL81</accession>
<dbReference type="Gene3D" id="3.90.550.10">
    <property type="entry name" value="Spore Coat Polysaccharide Biosynthesis Protein SpsA, Chain A"/>
    <property type="match status" value="1"/>
</dbReference>
<dbReference type="SUPFAM" id="SSF53448">
    <property type="entry name" value="Nucleotide-diphospho-sugar transferases"/>
    <property type="match status" value="1"/>
</dbReference>
<dbReference type="PANTHER" id="PTHR43179:SF7">
    <property type="entry name" value="RHAMNOSYLTRANSFERASE WBBL"/>
    <property type="match status" value="1"/>
</dbReference>
<keyword evidence="2" id="KW-0808">Transferase</keyword>
<dbReference type="STRING" id="1618443.UV73_C0002G0133"/>
<dbReference type="Pfam" id="PF13641">
    <property type="entry name" value="Glyco_tranf_2_3"/>
    <property type="match status" value="1"/>
</dbReference>
<gene>
    <name evidence="2" type="ORF">UV73_C0002G0133</name>
</gene>